<dbReference type="Pfam" id="PF01370">
    <property type="entry name" value="Epimerase"/>
    <property type="match status" value="1"/>
</dbReference>
<dbReference type="InterPro" id="IPR001509">
    <property type="entry name" value="Epimerase_deHydtase"/>
</dbReference>
<accession>A0A4Q7YPU5</accession>
<organism evidence="2 3">
    <name type="scientific">Edaphobacter modestus</name>
    <dbReference type="NCBI Taxonomy" id="388466"/>
    <lineage>
        <taxon>Bacteria</taxon>
        <taxon>Pseudomonadati</taxon>
        <taxon>Acidobacteriota</taxon>
        <taxon>Terriglobia</taxon>
        <taxon>Terriglobales</taxon>
        <taxon>Acidobacteriaceae</taxon>
        <taxon>Edaphobacter</taxon>
    </lineage>
</organism>
<dbReference type="PANTHER" id="PTHR48079">
    <property type="entry name" value="PROTEIN YEEZ"/>
    <property type="match status" value="1"/>
</dbReference>
<dbReference type="PANTHER" id="PTHR48079:SF6">
    <property type="entry name" value="NAD(P)-BINDING DOMAIN-CONTAINING PROTEIN-RELATED"/>
    <property type="match status" value="1"/>
</dbReference>
<protein>
    <submittedName>
        <fullName evidence="2">Nucleoside-diphosphate-sugar epimerase</fullName>
    </submittedName>
</protein>
<dbReference type="Gene3D" id="3.40.50.720">
    <property type="entry name" value="NAD(P)-binding Rossmann-like Domain"/>
    <property type="match status" value="1"/>
</dbReference>
<evidence type="ECO:0000259" key="1">
    <source>
        <dbReference type="Pfam" id="PF01370"/>
    </source>
</evidence>
<dbReference type="Proteomes" id="UP000292958">
    <property type="component" value="Unassembled WGS sequence"/>
</dbReference>
<proteinExistence type="predicted"/>
<dbReference type="InterPro" id="IPR036291">
    <property type="entry name" value="NAD(P)-bd_dom_sf"/>
</dbReference>
<sequence length="341" mass="36711">MENKWDVNKPKPRLFLTGGSGYVGRNLVRHFIAKDFEVVALARSERSLQIVKALGAVPFAGDLLDAGLVEGMKGCQTLINAAADTDHGRGTAQQSHTNLEGTRKLFQSALTAGISRAVHISTESVLLDGGPLINATEDHPFPHRPAGSYSHTKGEAERIARSFSTQGLAVVVVRPRFIWGRDDTKGLPQIAAAAKAGKLAWIEGGHYLSSTTHIANVCEGVSLALDKGRSGEVYFVTDGAPIPFRSFITSMLETQGIVAPTKSVPRWIMRGTATIGDFLDELSGGRIKPLISRQVLATIGFEVTLDTTKARDQLGYHPVITMDEGMSELKSHAWGGNRQST</sequence>
<dbReference type="EMBL" id="SHKW01000001">
    <property type="protein sequence ID" value="RZU38851.1"/>
    <property type="molecule type" value="Genomic_DNA"/>
</dbReference>
<keyword evidence="3" id="KW-1185">Reference proteome</keyword>
<name>A0A4Q7YPU5_9BACT</name>
<dbReference type="AlphaFoldDB" id="A0A4Q7YPU5"/>
<evidence type="ECO:0000313" key="2">
    <source>
        <dbReference type="EMBL" id="RZU38851.1"/>
    </source>
</evidence>
<comment type="caution">
    <text evidence="2">The sequence shown here is derived from an EMBL/GenBank/DDBJ whole genome shotgun (WGS) entry which is preliminary data.</text>
</comment>
<reference evidence="2 3" key="1">
    <citation type="submission" date="2019-02" db="EMBL/GenBank/DDBJ databases">
        <title>Genomic Encyclopedia of Archaeal and Bacterial Type Strains, Phase II (KMG-II): from individual species to whole genera.</title>
        <authorList>
            <person name="Goeker M."/>
        </authorList>
    </citation>
    <scope>NUCLEOTIDE SEQUENCE [LARGE SCALE GENOMIC DNA]</scope>
    <source>
        <strain evidence="2 3">DSM 18101</strain>
    </source>
</reference>
<dbReference type="RefSeq" id="WP_130417144.1">
    <property type="nucleotide sequence ID" value="NZ_SHKW01000001.1"/>
</dbReference>
<gene>
    <name evidence="2" type="ORF">BDD14_0140</name>
</gene>
<dbReference type="GO" id="GO:0005737">
    <property type="term" value="C:cytoplasm"/>
    <property type="evidence" value="ECO:0007669"/>
    <property type="project" value="TreeGrafter"/>
</dbReference>
<dbReference type="InterPro" id="IPR051783">
    <property type="entry name" value="NAD(P)-dependent_oxidoreduct"/>
</dbReference>
<feature type="domain" description="NAD-dependent epimerase/dehydratase" evidence="1">
    <location>
        <begin position="15"/>
        <end position="234"/>
    </location>
</feature>
<dbReference type="GO" id="GO:0004029">
    <property type="term" value="F:aldehyde dehydrogenase (NAD+) activity"/>
    <property type="evidence" value="ECO:0007669"/>
    <property type="project" value="TreeGrafter"/>
</dbReference>
<dbReference type="OrthoDB" id="9811743at2"/>
<dbReference type="SUPFAM" id="SSF51735">
    <property type="entry name" value="NAD(P)-binding Rossmann-fold domains"/>
    <property type="match status" value="1"/>
</dbReference>
<evidence type="ECO:0000313" key="3">
    <source>
        <dbReference type="Proteomes" id="UP000292958"/>
    </source>
</evidence>